<comment type="caution">
    <text evidence="2">The sequence shown here is derived from an EMBL/GenBank/DDBJ whole genome shotgun (WGS) entry which is preliminary data.</text>
</comment>
<protein>
    <submittedName>
        <fullName evidence="2">Uncharacterized protein</fullName>
    </submittedName>
</protein>
<keyword evidence="3" id="KW-1185">Reference proteome</keyword>
<evidence type="ECO:0000313" key="3">
    <source>
        <dbReference type="Proteomes" id="UP000451860"/>
    </source>
</evidence>
<feature type="transmembrane region" description="Helical" evidence="1">
    <location>
        <begin position="90"/>
        <end position="109"/>
    </location>
</feature>
<dbReference type="Proteomes" id="UP000451860">
    <property type="component" value="Unassembled WGS sequence"/>
</dbReference>
<evidence type="ECO:0000256" key="1">
    <source>
        <dbReference type="SAM" id="Phobius"/>
    </source>
</evidence>
<keyword evidence="1" id="KW-1133">Transmembrane helix</keyword>
<feature type="transmembrane region" description="Helical" evidence="1">
    <location>
        <begin position="50"/>
        <end position="70"/>
    </location>
</feature>
<organism evidence="2 3">
    <name type="scientific">Georgenia thermotolerans</name>
    <dbReference type="NCBI Taxonomy" id="527326"/>
    <lineage>
        <taxon>Bacteria</taxon>
        <taxon>Bacillati</taxon>
        <taxon>Actinomycetota</taxon>
        <taxon>Actinomycetes</taxon>
        <taxon>Micrococcales</taxon>
        <taxon>Bogoriellaceae</taxon>
        <taxon>Georgenia</taxon>
    </lineage>
</organism>
<feature type="transmembrane region" description="Helical" evidence="1">
    <location>
        <begin position="25"/>
        <end position="43"/>
    </location>
</feature>
<proteinExistence type="predicted"/>
<keyword evidence="1" id="KW-0812">Transmembrane</keyword>
<feature type="transmembrane region" description="Helical" evidence="1">
    <location>
        <begin position="116"/>
        <end position="136"/>
    </location>
</feature>
<accession>A0A7J5UKI6</accession>
<dbReference type="AlphaFoldDB" id="A0A7J5UKI6"/>
<gene>
    <name evidence="2" type="ORF">GB883_17010</name>
</gene>
<reference evidence="2 3" key="1">
    <citation type="submission" date="2019-10" db="EMBL/GenBank/DDBJ databases">
        <title>Georgenia wutianyii sp. nov. and Georgenia yuyongxinii sp. nov. isolated from plateau pika (Ochotona curzoniae) in the Qinghai-Tibet plateau of China.</title>
        <authorList>
            <person name="Tian Z."/>
        </authorList>
    </citation>
    <scope>NUCLEOTIDE SEQUENCE [LARGE SCALE GENOMIC DNA]</scope>
    <source>
        <strain evidence="2 3">DSM 21501</strain>
    </source>
</reference>
<dbReference type="EMBL" id="WHJE01000113">
    <property type="protein sequence ID" value="KAE8762898.1"/>
    <property type="molecule type" value="Genomic_DNA"/>
</dbReference>
<sequence length="192" mass="19618">MDLGHRTAPHARAGTTAWRALLRRWPSALGLGVATLLLATGAAERDTLAITVTAAAVCYLAAAALGRPWVAWASIAGASLVLVVGELAGLPWWVGLALTGLALVVVGLWRGAPRPTLVQAAALLGFGALAVVALIVEPRAGLVLAGLTLAGHAFWDAIHHRRDQVVSRSLAEACMLLDVPLGLGCIGLGLAA</sequence>
<name>A0A7J5UKI6_9MICO</name>
<keyword evidence="1" id="KW-0472">Membrane</keyword>
<evidence type="ECO:0000313" key="2">
    <source>
        <dbReference type="EMBL" id="KAE8762898.1"/>
    </source>
</evidence>